<dbReference type="GO" id="GO:0006631">
    <property type="term" value="P:fatty acid metabolic process"/>
    <property type="evidence" value="ECO:0007669"/>
    <property type="project" value="TreeGrafter"/>
</dbReference>
<dbReference type="Gene3D" id="3.30.300.30">
    <property type="match status" value="1"/>
</dbReference>
<evidence type="ECO:0000313" key="2">
    <source>
        <dbReference type="EMBL" id="AZV78438.1"/>
    </source>
</evidence>
<reference evidence="2 3" key="1">
    <citation type="submission" date="2018-10" db="EMBL/GenBank/DDBJ databases">
        <title>Parasedimentitalea marina sp. nov., a psychrophilic bacterium isolated from deep seawater of the New Britain Trench.</title>
        <authorList>
            <person name="Cao J."/>
        </authorList>
    </citation>
    <scope>NUCLEOTIDE SEQUENCE [LARGE SCALE GENOMIC DNA]</scope>
    <source>
        <strain evidence="2 3">W43</strain>
    </source>
</reference>
<evidence type="ECO:0000313" key="3">
    <source>
        <dbReference type="Proteomes" id="UP000283063"/>
    </source>
</evidence>
<feature type="domain" description="AMP-dependent synthetase/ligase" evidence="1">
    <location>
        <begin position="39"/>
        <end position="368"/>
    </location>
</feature>
<sequence>MVNCRISASNCLKTHEKLSMPFEERNIGSLIADLAISDPDAPCVEQDGICHSRAEVINSAAVLVDFFKGHRVTAGASVAIVAVDRLRALEAMIALWSLDAAVLLLDPRQPIGEIQTVKEKVGLDSVFTDSKSFARRGGFDLIPARDSTMKCAMGLHFSSGSQHCDALILSSSGTTGFPRFRRVTHQAFLEGLWASGQLLNNQIPLSAVSVGSLAFGAVLSHWIKLLINGKFLLSLPLIFGVQELHQALTRSDIQSVGLPPVLITDLLEFHKENTAAQDGPAYPHITRMASLGGPISPDKLVQAYRMLTPGVKNMYSMSGVGAVSILSGDEVLEKPNSVGKPFSEVTIRIEDETSGLCPIGQIGRIVAKPNWKDGAAPIDTGDYGWIDEDGYLFIQGRSEQTACRNSINVNLLDLEFDVKRIMGVRDCIAFAVQADGSPDDMIFLAVETKIDLDRAKKQMKSSLASYRRPDRIMICSHLPRNSSNKIALRTVKNMAIEEETQFVDF</sequence>
<gene>
    <name evidence="2" type="ORF">EBB79_11470</name>
</gene>
<proteinExistence type="predicted"/>
<evidence type="ECO:0000259" key="1">
    <source>
        <dbReference type="Pfam" id="PF00501"/>
    </source>
</evidence>
<dbReference type="InterPro" id="IPR000873">
    <property type="entry name" value="AMP-dep_synth/lig_dom"/>
</dbReference>
<dbReference type="AlphaFoldDB" id="A0A3T0N332"/>
<dbReference type="PANTHER" id="PTHR43201:SF32">
    <property type="entry name" value="2-SUCCINYLBENZOATE--COA LIGASE, CHLOROPLASTIC_PEROXISOMAL"/>
    <property type="match status" value="1"/>
</dbReference>
<name>A0A3T0N332_9RHOB</name>
<keyword evidence="3" id="KW-1185">Reference proteome</keyword>
<dbReference type="GO" id="GO:0031956">
    <property type="term" value="F:medium-chain fatty acid-CoA ligase activity"/>
    <property type="evidence" value="ECO:0007669"/>
    <property type="project" value="TreeGrafter"/>
</dbReference>
<keyword evidence="2" id="KW-0436">Ligase</keyword>
<dbReference type="InterPro" id="IPR045851">
    <property type="entry name" value="AMP-bd_C_sf"/>
</dbReference>
<dbReference type="SUPFAM" id="SSF56801">
    <property type="entry name" value="Acetyl-CoA synthetase-like"/>
    <property type="match status" value="1"/>
</dbReference>
<dbReference type="Proteomes" id="UP000283063">
    <property type="component" value="Chromosome"/>
</dbReference>
<organism evidence="2 3">
    <name type="scientific">Parasedimentitalea marina</name>
    <dbReference type="NCBI Taxonomy" id="2483033"/>
    <lineage>
        <taxon>Bacteria</taxon>
        <taxon>Pseudomonadati</taxon>
        <taxon>Pseudomonadota</taxon>
        <taxon>Alphaproteobacteria</taxon>
        <taxon>Rhodobacterales</taxon>
        <taxon>Paracoccaceae</taxon>
        <taxon>Parasedimentitalea</taxon>
    </lineage>
</organism>
<dbReference type="Gene3D" id="3.40.50.12780">
    <property type="entry name" value="N-terminal domain of ligase-like"/>
    <property type="match status" value="1"/>
</dbReference>
<dbReference type="PANTHER" id="PTHR43201">
    <property type="entry name" value="ACYL-COA SYNTHETASE"/>
    <property type="match status" value="1"/>
</dbReference>
<dbReference type="InterPro" id="IPR042099">
    <property type="entry name" value="ANL_N_sf"/>
</dbReference>
<dbReference type="Pfam" id="PF00501">
    <property type="entry name" value="AMP-binding"/>
    <property type="match status" value="1"/>
</dbReference>
<accession>A0A3T0N332</accession>
<dbReference type="KEGG" id="sedi:EBB79_11470"/>
<protein>
    <submittedName>
        <fullName evidence="2">Long-chain fatty acid--CoA ligase</fullName>
    </submittedName>
</protein>
<dbReference type="EMBL" id="CP033219">
    <property type="protein sequence ID" value="AZV78438.1"/>
    <property type="molecule type" value="Genomic_DNA"/>
</dbReference>